<dbReference type="RefSeq" id="WP_094129949.1">
    <property type="nucleotide sequence ID" value="NZ_CP040788.1"/>
</dbReference>
<evidence type="ECO:0000313" key="2">
    <source>
        <dbReference type="EMBL" id="OQJ63696.1"/>
    </source>
</evidence>
<dbReference type="Proteomes" id="UP000215316">
    <property type="component" value="Unassembled WGS sequence"/>
</dbReference>
<accession>A0A225CMS8</accession>
<organism evidence="2 3">
    <name type="scientific">Clavibacter tessellarius</name>
    <dbReference type="NCBI Taxonomy" id="31965"/>
    <lineage>
        <taxon>Bacteria</taxon>
        <taxon>Bacillati</taxon>
        <taxon>Actinomycetota</taxon>
        <taxon>Actinomycetes</taxon>
        <taxon>Micrococcales</taxon>
        <taxon>Microbacteriaceae</taxon>
        <taxon>Clavibacter</taxon>
    </lineage>
</organism>
<protein>
    <recommendedName>
        <fullName evidence="4">ABC-2 family transporter protein</fullName>
    </recommendedName>
</protein>
<reference evidence="2" key="1">
    <citation type="submission" date="2017-08" db="EMBL/GenBank/DDBJ databases">
        <title>Genomes of multiple Clavibacter strains from different subspecies.</title>
        <authorList>
            <person name="Yuan X.-K."/>
            <person name="Li X.-S."/>
            <person name="Nie J."/>
            <person name="De Boer S.H."/>
        </authorList>
    </citation>
    <scope>NUCLEOTIDE SEQUENCE [LARGE SCALE GENOMIC DNA]</scope>
    <source>
        <strain evidence="2">ATCC 33566</strain>
    </source>
</reference>
<feature type="transmembrane region" description="Helical" evidence="1">
    <location>
        <begin position="79"/>
        <end position="99"/>
    </location>
</feature>
<feature type="transmembrane region" description="Helical" evidence="1">
    <location>
        <begin position="36"/>
        <end position="67"/>
    </location>
</feature>
<evidence type="ECO:0008006" key="4">
    <source>
        <dbReference type="Google" id="ProtNLM"/>
    </source>
</evidence>
<name>A0A225CMS8_9MICO</name>
<keyword evidence="1" id="KW-1133">Transmembrane helix</keyword>
<feature type="transmembrane region" description="Helical" evidence="1">
    <location>
        <begin position="120"/>
        <end position="145"/>
    </location>
</feature>
<feature type="transmembrane region" description="Helical" evidence="1">
    <location>
        <begin position="196"/>
        <end position="219"/>
    </location>
</feature>
<evidence type="ECO:0000256" key="1">
    <source>
        <dbReference type="SAM" id="Phobius"/>
    </source>
</evidence>
<keyword evidence="3" id="KW-1185">Reference proteome</keyword>
<gene>
    <name evidence="2" type="ORF">B5P24_12185</name>
</gene>
<sequence length="290" mass="28410">MTGEHEPTLRTRRRQTAGDVLRSELLMAWTLGSQRILWTAALVGGLVGTGTALVFVEVLAAVGGAAASEVDALVGRASVSGAATVALLLGLSSIHLSAGQRSTGRQRLTHQMVPATSRTFVARVVVAGGIAAGVAVAAFLTGAILVAGVCALTGRTADALGAHGLAIVACTTAGVTLTVVLAAAIGLVARHGVVGATAFLGIMVIGPAALGTVGATASLEALSWAATALPAGRLGAVVESAAVGDAEGALLALAALLAWAAAALGLAYAVWRAEGAARPGRGQATPGRAR</sequence>
<keyword evidence="1" id="KW-0812">Transmembrane</keyword>
<feature type="transmembrane region" description="Helical" evidence="1">
    <location>
        <begin position="165"/>
        <end position="189"/>
    </location>
</feature>
<keyword evidence="1" id="KW-0472">Membrane</keyword>
<dbReference type="EMBL" id="MZMQ01000001">
    <property type="protein sequence ID" value="OQJ63696.1"/>
    <property type="molecule type" value="Genomic_DNA"/>
</dbReference>
<comment type="caution">
    <text evidence="2">The sequence shown here is derived from an EMBL/GenBank/DDBJ whole genome shotgun (WGS) entry which is preliminary data.</text>
</comment>
<proteinExistence type="predicted"/>
<feature type="transmembrane region" description="Helical" evidence="1">
    <location>
        <begin position="249"/>
        <end position="271"/>
    </location>
</feature>
<evidence type="ECO:0000313" key="3">
    <source>
        <dbReference type="Proteomes" id="UP000215316"/>
    </source>
</evidence>
<dbReference type="AlphaFoldDB" id="A0A225CMS8"/>